<feature type="domain" description="VOC" evidence="1">
    <location>
        <begin position="20"/>
        <end position="137"/>
    </location>
</feature>
<dbReference type="InterPro" id="IPR029068">
    <property type="entry name" value="Glyas_Bleomycin-R_OHBP_Dase"/>
</dbReference>
<evidence type="ECO:0000259" key="1">
    <source>
        <dbReference type="PROSITE" id="PS51819"/>
    </source>
</evidence>
<gene>
    <name evidence="2" type="ORF">GCM10010911_03960</name>
</gene>
<accession>A0A916YL04</accession>
<organism evidence="2 3">
    <name type="scientific">Paenibacillus nasutitermitis</name>
    <dbReference type="NCBI Taxonomy" id="1652958"/>
    <lineage>
        <taxon>Bacteria</taxon>
        <taxon>Bacillati</taxon>
        <taxon>Bacillota</taxon>
        <taxon>Bacilli</taxon>
        <taxon>Bacillales</taxon>
        <taxon>Paenibacillaceae</taxon>
        <taxon>Paenibacillus</taxon>
    </lineage>
</organism>
<dbReference type="PROSITE" id="PS51819">
    <property type="entry name" value="VOC"/>
    <property type="match status" value="1"/>
</dbReference>
<reference evidence="2" key="2">
    <citation type="submission" date="2020-09" db="EMBL/GenBank/DDBJ databases">
        <authorList>
            <person name="Sun Q."/>
            <person name="Zhou Y."/>
        </authorList>
    </citation>
    <scope>NUCLEOTIDE SEQUENCE</scope>
    <source>
        <strain evidence="2">CGMCC 1.15178</strain>
    </source>
</reference>
<dbReference type="AlphaFoldDB" id="A0A916YL04"/>
<comment type="caution">
    <text evidence="2">The sequence shown here is derived from an EMBL/GenBank/DDBJ whole genome shotgun (WGS) entry which is preliminary data.</text>
</comment>
<dbReference type="SUPFAM" id="SSF54593">
    <property type="entry name" value="Glyoxalase/Bleomycin resistance protein/Dihydroxybiphenyl dioxygenase"/>
    <property type="match status" value="1"/>
</dbReference>
<proteinExistence type="predicted"/>
<dbReference type="EMBL" id="BMHP01000001">
    <property type="protein sequence ID" value="GGD49659.1"/>
    <property type="molecule type" value="Genomic_DNA"/>
</dbReference>
<reference evidence="2" key="1">
    <citation type="journal article" date="2014" name="Int. J. Syst. Evol. Microbiol.">
        <title>Complete genome sequence of Corynebacterium casei LMG S-19264T (=DSM 44701T), isolated from a smear-ripened cheese.</title>
        <authorList>
            <consortium name="US DOE Joint Genome Institute (JGI-PGF)"/>
            <person name="Walter F."/>
            <person name="Albersmeier A."/>
            <person name="Kalinowski J."/>
            <person name="Ruckert C."/>
        </authorList>
    </citation>
    <scope>NUCLEOTIDE SEQUENCE</scope>
    <source>
        <strain evidence="2">CGMCC 1.15178</strain>
    </source>
</reference>
<protein>
    <recommendedName>
        <fullName evidence="1">VOC domain-containing protein</fullName>
    </recommendedName>
</protein>
<evidence type="ECO:0000313" key="2">
    <source>
        <dbReference type="EMBL" id="GGD49659.1"/>
    </source>
</evidence>
<evidence type="ECO:0000313" key="3">
    <source>
        <dbReference type="Proteomes" id="UP000612456"/>
    </source>
</evidence>
<sequence>MSEGVYNEQISFRRERKDLMITHFKELQLNTVSIPSVKQFYHERLLLPIVQESGSLVEFQVTEHCTILFIEAYEPIAPAHLAFEVPYSEFDQLAAFLKQQGVMIEKWPDGREVVDFDKGRNIYFRDGDGNLLELIAHPYIKEDVVVPSGSLRVLYMREIGFPVDDVGDFRTRLQELMNIKLDKVLDDFAFAIGGTAHFVLASKQRRWIPIAMLALPPRMLVTLGVPDAAVLREIDSRLRENERISATASELHLMINDYHLCLKVDPGFGQELPSLLQLPLADTD</sequence>
<name>A0A916YL04_9BACL</name>
<dbReference type="Proteomes" id="UP000612456">
    <property type="component" value="Unassembled WGS sequence"/>
</dbReference>
<dbReference type="InterPro" id="IPR037523">
    <property type="entry name" value="VOC_core"/>
</dbReference>
<keyword evidence="3" id="KW-1185">Reference proteome</keyword>
<dbReference type="Gene3D" id="3.10.180.10">
    <property type="entry name" value="2,3-Dihydroxybiphenyl 1,2-Dioxygenase, domain 1"/>
    <property type="match status" value="1"/>
</dbReference>